<evidence type="ECO:0000313" key="3">
    <source>
        <dbReference type="Proteomes" id="UP001595846"/>
    </source>
</evidence>
<dbReference type="GeneID" id="73901530"/>
<dbReference type="Gene3D" id="1.10.10.10">
    <property type="entry name" value="Winged helix-like DNA-binding domain superfamily/Winged helix DNA-binding domain"/>
    <property type="match status" value="1"/>
</dbReference>
<dbReference type="RefSeq" id="WP_256532447.1">
    <property type="nucleotide sequence ID" value="NZ_CP101824.1"/>
</dbReference>
<organism evidence="2 3">
    <name type="scientific">Halovivax cerinus</name>
    <dbReference type="NCBI Taxonomy" id="1487865"/>
    <lineage>
        <taxon>Archaea</taxon>
        <taxon>Methanobacteriati</taxon>
        <taxon>Methanobacteriota</taxon>
        <taxon>Stenosarchaea group</taxon>
        <taxon>Halobacteria</taxon>
        <taxon>Halobacteriales</taxon>
        <taxon>Natrialbaceae</taxon>
        <taxon>Halovivax</taxon>
    </lineage>
</organism>
<dbReference type="EMBL" id="JBHSAQ010000016">
    <property type="protein sequence ID" value="MFC3960168.1"/>
    <property type="molecule type" value="Genomic_DNA"/>
</dbReference>
<evidence type="ECO:0000259" key="1">
    <source>
        <dbReference type="Pfam" id="PF03551"/>
    </source>
</evidence>
<name>A0ABD5NT56_9EURY</name>
<dbReference type="Proteomes" id="UP001595846">
    <property type="component" value="Unassembled WGS sequence"/>
</dbReference>
<proteinExistence type="predicted"/>
<gene>
    <name evidence="2" type="ORF">ACFOUR_17550</name>
</gene>
<dbReference type="InterPro" id="IPR036388">
    <property type="entry name" value="WH-like_DNA-bd_sf"/>
</dbReference>
<dbReference type="InterPro" id="IPR005149">
    <property type="entry name" value="Tscrpt_reg_PadR_N"/>
</dbReference>
<dbReference type="AlphaFoldDB" id="A0ABD5NT56"/>
<accession>A0ABD5NT56</accession>
<reference evidence="2 3" key="1">
    <citation type="journal article" date="2019" name="Int. J. Syst. Evol. Microbiol.">
        <title>The Global Catalogue of Microorganisms (GCM) 10K type strain sequencing project: providing services to taxonomists for standard genome sequencing and annotation.</title>
        <authorList>
            <consortium name="The Broad Institute Genomics Platform"/>
            <consortium name="The Broad Institute Genome Sequencing Center for Infectious Disease"/>
            <person name="Wu L."/>
            <person name="Ma J."/>
        </authorList>
    </citation>
    <scope>NUCLEOTIDE SEQUENCE [LARGE SCALE GENOMIC DNA]</scope>
    <source>
        <strain evidence="2 3">IBRC-M 10256</strain>
    </source>
</reference>
<comment type="caution">
    <text evidence="2">The sequence shown here is derived from an EMBL/GenBank/DDBJ whole genome shotgun (WGS) entry which is preliminary data.</text>
</comment>
<sequence length="167" mass="18469">MRDTTPNDTKSVLDNLATVTGSDESTPSYDISIGTVEDATDDIEADVDDLMDQVRGALPTDDVQFDEAIVKENLEEVLLMLISLHGETHGKQLLSDLSQFFGTQLSPGTVYPSLHGLEDEEVLSMHAKVRTKEYAIDDESAVRGRVERTMVQHLAFGLLLYAFLPRL</sequence>
<dbReference type="InterPro" id="IPR036390">
    <property type="entry name" value="WH_DNA-bd_sf"/>
</dbReference>
<dbReference type="Pfam" id="PF03551">
    <property type="entry name" value="PadR"/>
    <property type="match status" value="1"/>
</dbReference>
<evidence type="ECO:0000313" key="2">
    <source>
        <dbReference type="EMBL" id="MFC3960168.1"/>
    </source>
</evidence>
<keyword evidence="3" id="KW-1185">Reference proteome</keyword>
<protein>
    <submittedName>
        <fullName evidence="2">PadR family transcriptional regulator</fullName>
    </submittedName>
</protein>
<feature type="domain" description="Transcription regulator PadR N-terminal" evidence="1">
    <location>
        <begin position="78"/>
        <end position="138"/>
    </location>
</feature>
<dbReference type="SUPFAM" id="SSF46785">
    <property type="entry name" value="Winged helix' DNA-binding domain"/>
    <property type="match status" value="1"/>
</dbReference>